<comment type="caution">
    <text evidence="4">The sequence shown here is derived from an EMBL/GenBank/DDBJ whole genome shotgun (WGS) entry which is preliminary data.</text>
</comment>
<dbReference type="Pfam" id="PF01266">
    <property type="entry name" value="DAO"/>
    <property type="match status" value="1"/>
</dbReference>
<keyword evidence="2" id="KW-1133">Transmembrane helix</keyword>
<dbReference type="Gene3D" id="3.50.50.60">
    <property type="entry name" value="FAD/NAD(P)-binding domain"/>
    <property type="match status" value="1"/>
</dbReference>
<evidence type="ECO:0000313" key="4">
    <source>
        <dbReference type="EMBL" id="GID12982.1"/>
    </source>
</evidence>
<evidence type="ECO:0000313" key="5">
    <source>
        <dbReference type="Proteomes" id="UP000612808"/>
    </source>
</evidence>
<keyword evidence="5" id="KW-1185">Reference proteome</keyword>
<dbReference type="Proteomes" id="UP000612808">
    <property type="component" value="Unassembled WGS sequence"/>
</dbReference>
<feature type="domain" description="FAD dependent oxidoreductase" evidence="3">
    <location>
        <begin position="11"/>
        <end position="370"/>
    </location>
</feature>
<dbReference type="RefSeq" id="WP_203659523.1">
    <property type="nucleotide sequence ID" value="NZ_BAAAZM010000008.1"/>
</dbReference>
<protein>
    <submittedName>
        <fullName evidence="4">FAD-dependent oxidoreductase</fullName>
    </submittedName>
</protein>
<dbReference type="Gene3D" id="3.30.9.10">
    <property type="entry name" value="D-Amino Acid Oxidase, subunit A, domain 2"/>
    <property type="match status" value="1"/>
</dbReference>
<name>A0A8J3NDJ4_9ACTN</name>
<dbReference type="AlphaFoldDB" id="A0A8J3NDJ4"/>
<gene>
    <name evidence="4" type="ORF">Aru02nite_38710</name>
</gene>
<accession>A0A8J3NDJ4</accession>
<evidence type="ECO:0000256" key="2">
    <source>
        <dbReference type="SAM" id="Phobius"/>
    </source>
</evidence>
<feature type="transmembrane region" description="Helical" evidence="2">
    <location>
        <begin position="298"/>
        <end position="320"/>
    </location>
</feature>
<evidence type="ECO:0000259" key="3">
    <source>
        <dbReference type="Pfam" id="PF01266"/>
    </source>
</evidence>
<keyword evidence="1" id="KW-0560">Oxidoreductase</keyword>
<dbReference type="PANTHER" id="PTHR13847">
    <property type="entry name" value="SARCOSINE DEHYDROGENASE-RELATED"/>
    <property type="match status" value="1"/>
</dbReference>
<dbReference type="GO" id="GO:0005737">
    <property type="term" value="C:cytoplasm"/>
    <property type="evidence" value="ECO:0007669"/>
    <property type="project" value="TreeGrafter"/>
</dbReference>
<proteinExistence type="predicted"/>
<keyword evidence="2" id="KW-0812">Transmembrane</keyword>
<dbReference type="PANTHER" id="PTHR13847:SF287">
    <property type="entry name" value="FAD-DEPENDENT OXIDOREDUCTASE DOMAIN-CONTAINING PROTEIN 1"/>
    <property type="match status" value="1"/>
</dbReference>
<dbReference type="GO" id="GO:0016491">
    <property type="term" value="F:oxidoreductase activity"/>
    <property type="evidence" value="ECO:0007669"/>
    <property type="project" value="UniProtKB-KW"/>
</dbReference>
<dbReference type="InterPro" id="IPR006076">
    <property type="entry name" value="FAD-dep_OxRdtase"/>
</dbReference>
<dbReference type="EMBL" id="BOMB01000021">
    <property type="protein sequence ID" value="GID12982.1"/>
    <property type="molecule type" value="Genomic_DNA"/>
</dbReference>
<evidence type="ECO:0000256" key="1">
    <source>
        <dbReference type="ARBA" id="ARBA00023002"/>
    </source>
</evidence>
<organism evidence="4 5">
    <name type="scientific">Actinocatenispora rupis</name>
    <dbReference type="NCBI Taxonomy" id="519421"/>
    <lineage>
        <taxon>Bacteria</taxon>
        <taxon>Bacillati</taxon>
        <taxon>Actinomycetota</taxon>
        <taxon>Actinomycetes</taxon>
        <taxon>Micromonosporales</taxon>
        <taxon>Micromonosporaceae</taxon>
        <taxon>Actinocatenispora</taxon>
    </lineage>
</organism>
<dbReference type="InterPro" id="IPR036188">
    <property type="entry name" value="FAD/NAD-bd_sf"/>
</dbReference>
<sequence length="402" mass="40770">MFTESPPATADVVVIGAGIIGASCGYELATRGLSVLVVDRGAVAAGTTASGEGNLLVSDKTPGPELTLTQLSLDLWRELPDRLAADLGRTPDLELEDKGGLMVARTAEAAEALRALADDQRKAGVTAEEVAADAAPELEPHLTRELVTTVYYPQDQQVQPVLAATAMLAAAVARGATVVPDAPVTGLQRTSGGFTVQTAAGPVSTPAVVVAAGPWSGRIAALAQGRLPVEPRRGMVLVTEPLPPTVRHKVYDAGYVADVGSASADLVASAVVEATRAGTVLIGSTRERIGFDPLIRVAALRLLAAGAVALFPALGAVTAIRAYGGFRPYSPDHLPVIGPDPAVPGLWYASGHEGAGIGLAPATGRLLGELFVGAPPSTDPSPFAADRPGLAAAYPSTAGDSA</sequence>
<reference evidence="4" key="1">
    <citation type="submission" date="2021-01" db="EMBL/GenBank/DDBJ databases">
        <title>Whole genome shotgun sequence of Actinocatenispora rupis NBRC 107355.</title>
        <authorList>
            <person name="Komaki H."/>
            <person name="Tamura T."/>
        </authorList>
    </citation>
    <scope>NUCLEOTIDE SEQUENCE</scope>
    <source>
        <strain evidence="4">NBRC 107355</strain>
    </source>
</reference>
<dbReference type="SUPFAM" id="SSF54373">
    <property type="entry name" value="FAD-linked reductases, C-terminal domain"/>
    <property type="match status" value="1"/>
</dbReference>
<dbReference type="SUPFAM" id="SSF51905">
    <property type="entry name" value="FAD/NAD(P)-binding domain"/>
    <property type="match status" value="1"/>
</dbReference>
<keyword evidence="2" id="KW-0472">Membrane</keyword>